<keyword evidence="6 9" id="KW-0812">Transmembrane</keyword>
<dbReference type="OrthoDB" id="9766299at2"/>
<feature type="transmembrane region" description="Helical" evidence="9">
    <location>
        <begin position="469"/>
        <end position="487"/>
    </location>
</feature>
<dbReference type="PANTHER" id="PTHR43867:SF2">
    <property type="entry name" value="CELLULOSE SYNTHASE CATALYTIC SUBUNIT A [UDP-FORMING]"/>
    <property type="match status" value="1"/>
</dbReference>
<dbReference type="InterPro" id="IPR003919">
    <property type="entry name" value="Cell_synth_A"/>
</dbReference>
<dbReference type="CDD" id="cd06421">
    <property type="entry name" value="CESA_CelA_like"/>
    <property type="match status" value="1"/>
</dbReference>
<sequence length="751" mass="84559">MAPSQPPQEKRMIDGRRFKKPHATTLVLLGSAIGFVMLMIAWFTEGGLTHSFFQAMAAWQQHPPAWLDVSTVPAEQLWWPTVSLMLVVLGVMRCSPQPRPWSRTIVVGIILALTVRYILWRLLATLNVTDPINGIFSLGLLGAELMLLGATSIQLLLVLRHKDQSRRADQMAVAVHNGTYTPSVDVLIPTYNEPLFILERTLVGCQAMAYPHKTIYLLDDTARPEVAALAETFGCRYIARSESDHAKAGNLNHAIATTSGELLLVFDADFIPTENFLHRTVGFFQTDNICLVQTPQSYYNPDPVSRNLGWADVMNPDEEIFYRYIQPIRGSSGSMVCCGTSFVMRRSALESVGGFVTNSLSEDYFTGIRLSAQGYELVYLSEKLSAGLAAENMETFAGQRARWARGTLQAFFIDSNPLTIPGLTWLQRLSHFEGLLNTLNAFTRLFFLIIPIIYAFWDLVPIRFTYPDLLYFFVPLYLVQLSAYAWLNERSRSALLSDVYWLSVAIPLSATVVASLLSPFSKGFTVSPKGLVKDQASFNWRLAWPLLLLLAITLISFVLNLKGLITRELLLDVASTYRGSSIGLFWSSYNLFMIGVALRSLVERPKTDPYHWFKLRWPVQIHCGDNSSLTGVTTLVSEQGADLMIAKTDQPPIELQTSMTLKIPDENLVLQGTVISNEVEGQQQHLRLAFDLSQSQRRQLIQALFCRPGRWHYRQIPGEIRATWILLRCLVWPRRSLLKENKGRDLVVAQS</sequence>
<evidence type="ECO:0000256" key="3">
    <source>
        <dbReference type="ARBA" id="ARBA00022519"/>
    </source>
</evidence>
<accession>A0A2W1JAT1</accession>
<gene>
    <name evidence="11" type="primary">bcsA_1</name>
    <name evidence="11" type="ORF">C1752_08289</name>
</gene>
<dbReference type="Pfam" id="PF13641">
    <property type="entry name" value="Glyco_tranf_2_3"/>
    <property type="match status" value="1"/>
</dbReference>
<dbReference type="RefSeq" id="WP_110988410.1">
    <property type="nucleotide sequence ID" value="NZ_CAWNWM010000022.1"/>
</dbReference>
<evidence type="ECO:0000256" key="2">
    <source>
        <dbReference type="ARBA" id="ARBA00022475"/>
    </source>
</evidence>
<dbReference type="Proteomes" id="UP000248857">
    <property type="component" value="Unassembled WGS sequence"/>
</dbReference>
<dbReference type="EC" id="2.4.1.12" evidence="11"/>
<name>A0A2W1JAT1_9CYAN</name>
<dbReference type="GO" id="GO:0016760">
    <property type="term" value="F:cellulose synthase (UDP-forming) activity"/>
    <property type="evidence" value="ECO:0007669"/>
    <property type="project" value="UniProtKB-EC"/>
</dbReference>
<dbReference type="Gene3D" id="2.40.10.220">
    <property type="entry name" value="predicted glycosyltransferase like domains"/>
    <property type="match status" value="1"/>
</dbReference>
<proteinExistence type="predicted"/>
<keyword evidence="12" id="KW-1185">Reference proteome</keyword>
<feature type="transmembrane region" description="Helical" evidence="9">
    <location>
        <begin position="435"/>
        <end position="457"/>
    </location>
</feature>
<dbReference type="EMBL" id="PQWO01000022">
    <property type="protein sequence ID" value="PZD71086.1"/>
    <property type="molecule type" value="Genomic_DNA"/>
</dbReference>
<keyword evidence="5 11" id="KW-0808">Transferase</keyword>
<feature type="transmembrane region" description="Helical" evidence="9">
    <location>
        <begin position="499"/>
        <end position="520"/>
    </location>
</feature>
<evidence type="ECO:0000256" key="1">
    <source>
        <dbReference type="ARBA" id="ARBA00004127"/>
    </source>
</evidence>
<organism evidence="11 12">
    <name type="scientific">Acaryochloris thomasi RCC1774</name>
    <dbReference type="NCBI Taxonomy" id="1764569"/>
    <lineage>
        <taxon>Bacteria</taxon>
        <taxon>Bacillati</taxon>
        <taxon>Cyanobacteriota</taxon>
        <taxon>Cyanophyceae</taxon>
        <taxon>Acaryochloridales</taxon>
        <taxon>Acaryochloridaceae</taxon>
        <taxon>Acaryochloris</taxon>
        <taxon>Acaryochloris thomasi</taxon>
    </lineage>
</organism>
<keyword evidence="8 9" id="KW-0472">Membrane</keyword>
<evidence type="ECO:0000259" key="10">
    <source>
        <dbReference type="Pfam" id="PF07238"/>
    </source>
</evidence>
<feature type="transmembrane region" description="Helical" evidence="9">
    <location>
        <begin position="76"/>
        <end position="92"/>
    </location>
</feature>
<feature type="transmembrane region" description="Helical" evidence="9">
    <location>
        <begin position="104"/>
        <end position="123"/>
    </location>
</feature>
<evidence type="ECO:0000256" key="4">
    <source>
        <dbReference type="ARBA" id="ARBA00022676"/>
    </source>
</evidence>
<reference evidence="11 12" key="1">
    <citation type="journal article" date="2018" name="Sci. Rep.">
        <title>A novel species of the marine cyanobacterium Acaryochloris with a unique pigment content and lifestyle.</title>
        <authorList>
            <person name="Partensky F."/>
            <person name="Six C."/>
            <person name="Ratin M."/>
            <person name="Garczarek L."/>
            <person name="Vaulot D."/>
            <person name="Probert I."/>
            <person name="Calteau A."/>
            <person name="Gourvil P."/>
            <person name="Marie D."/>
            <person name="Grebert T."/>
            <person name="Bouchier C."/>
            <person name="Le Panse S."/>
            <person name="Gachenot M."/>
            <person name="Rodriguez F."/>
            <person name="Garrido J.L."/>
        </authorList>
    </citation>
    <scope>NUCLEOTIDE SEQUENCE [LARGE SCALE GENOMIC DNA]</scope>
    <source>
        <strain evidence="11 12">RCC1774</strain>
    </source>
</reference>
<dbReference type="PRINTS" id="PR01439">
    <property type="entry name" value="CELLSNTHASEA"/>
</dbReference>
<dbReference type="Pfam" id="PF07238">
    <property type="entry name" value="PilZ"/>
    <property type="match status" value="1"/>
</dbReference>
<dbReference type="SUPFAM" id="SSF53448">
    <property type="entry name" value="Nucleotide-diphospho-sugar transferases"/>
    <property type="match status" value="1"/>
</dbReference>
<dbReference type="AlphaFoldDB" id="A0A2W1JAT1"/>
<evidence type="ECO:0000256" key="5">
    <source>
        <dbReference type="ARBA" id="ARBA00022679"/>
    </source>
</evidence>
<comment type="caution">
    <text evidence="11">The sequence shown here is derived from an EMBL/GenBank/DDBJ whole genome shotgun (WGS) entry which is preliminary data.</text>
</comment>
<feature type="transmembrane region" description="Helical" evidence="9">
    <location>
        <begin position="21"/>
        <end position="43"/>
    </location>
</feature>
<feature type="transmembrane region" description="Helical" evidence="9">
    <location>
        <begin position="582"/>
        <end position="602"/>
    </location>
</feature>
<dbReference type="Gene3D" id="3.90.550.10">
    <property type="entry name" value="Spore Coat Polysaccharide Biosynthesis Protein SpsA, Chain A"/>
    <property type="match status" value="1"/>
</dbReference>
<evidence type="ECO:0000313" key="11">
    <source>
        <dbReference type="EMBL" id="PZD71086.1"/>
    </source>
</evidence>
<evidence type="ECO:0000256" key="8">
    <source>
        <dbReference type="ARBA" id="ARBA00023136"/>
    </source>
</evidence>
<evidence type="ECO:0000256" key="6">
    <source>
        <dbReference type="ARBA" id="ARBA00022692"/>
    </source>
</evidence>
<evidence type="ECO:0000256" key="7">
    <source>
        <dbReference type="ARBA" id="ARBA00022989"/>
    </source>
</evidence>
<dbReference type="InterPro" id="IPR029044">
    <property type="entry name" value="Nucleotide-diphossugar_trans"/>
</dbReference>
<dbReference type="GO" id="GO:0005886">
    <property type="term" value="C:plasma membrane"/>
    <property type="evidence" value="ECO:0007669"/>
    <property type="project" value="UniProtKB-SubCell"/>
</dbReference>
<keyword evidence="4 11" id="KW-0328">Glycosyltransferase</keyword>
<comment type="subcellular location">
    <subcellularLocation>
        <location evidence="1">Endomembrane system</location>
        <topology evidence="1">Multi-pass membrane protein</topology>
    </subcellularLocation>
</comment>
<evidence type="ECO:0000256" key="9">
    <source>
        <dbReference type="SAM" id="Phobius"/>
    </source>
</evidence>
<keyword evidence="7 9" id="KW-1133">Transmembrane helix</keyword>
<feature type="transmembrane region" description="Helical" evidence="9">
    <location>
        <begin position="135"/>
        <end position="159"/>
    </location>
</feature>
<dbReference type="GO" id="GO:0012505">
    <property type="term" value="C:endomembrane system"/>
    <property type="evidence" value="ECO:0007669"/>
    <property type="project" value="UniProtKB-SubCell"/>
</dbReference>
<protein>
    <submittedName>
        <fullName evidence="11">Cellulose synthase catalytic subunit [UDP-forming]</fullName>
        <ecNumber evidence="11">2.4.1.12</ecNumber>
    </submittedName>
</protein>
<feature type="transmembrane region" description="Helical" evidence="9">
    <location>
        <begin position="540"/>
        <end position="561"/>
    </location>
</feature>
<dbReference type="GO" id="GO:0035438">
    <property type="term" value="F:cyclic-di-GMP binding"/>
    <property type="evidence" value="ECO:0007669"/>
    <property type="project" value="InterPro"/>
</dbReference>
<keyword evidence="3" id="KW-0997">Cell inner membrane</keyword>
<dbReference type="PANTHER" id="PTHR43867">
    <property type="entry name" value="CELLULOSE SYNTHASE CATALYTIC SUBUNIT A [UDP-FORMING]"/>
    <property type="match status" value="1"/>
</dbReference>
<keyword evidence="2" id="KW-1003">Cell membrane</keyword>
<evidence type="ECO:0000313" key="12">
    <source>
        <dbReference type="Proteomes" id="UP000248857"/>
    </source>
</evidence>
<feature type="domain" description="PilZ" evidence="10">
    <location>
        <begin position="613"/>
        <end position="705"/>
    </location>
</feature>
<dbReference type="GO" id="GO:0006011">
    <property type="term" value="P:UDP-alpha-D-glucose metabolic process"/>
    <property type="evidence" value="ECO:0007669"/>
    <property type="project" value="InterPro"/>
</dbReference>
<dbReference type="InterPro" id="IPR009875">
    <property type="entry name" value="PilZ_domain"/>
</dbReference>
<dbReference type="InterPro" id="IPR050321">
    <property type="entry name" value="Glycosyltr_2/OpgH_subfam"/>
</dbReference>